<evidence type="ECO:0000313" key="9">
    <source>
        <dbReference type="EMBL" id="CDF80809.1"/>
    </source>
</evidence>
<dbReference type="Proteomes" id="UP000016160">
    <property type="component" value="Chromosome"/>
</dbReference>
<dbReference type="FunFam" id="2.60.40.1120:FF:000003">
    <property type="entry name" value="Outer membrane protein Omp121"/>
    <property type="match status" value="1"/>
</dbReference>
<keyword evidence="9" id="KW-0675">Receptor</keyword>
<dbReference type="SUPFAM" id="SSF56935">
    <property type="entry name" value="Porins"/>
    <property type="match status" value="1"/>
</dbReference>
<dbReference type="STRING" id="1347342.BN863_30970"/>
<sequence>MFIMKKNLRFILLFLFLVSNWIGYSQTNTVKGTITDESGMPLPGVTILVKGTANGTITDFDGNYTLEYTSPDDVFSFSYVGFKTEEVIIGTKTSLDLTMESDIVGLNEVVIVGYGAMKKSDLTGAVSSVTGDDLLKVASSRPVEALQGRVAGMNISKSSGRPGAGVKVRIRGVGSTNNSDPLYVVDGVPVGTDIEFLAPEDIQSIEVLKDASSTAIYGNKGANGVIIVTTKSGKSSSKPVFSFNTYYGVAEIPNKVDLLNASEQGRLILEAAANDGQSLPSDLETRINYVVANNYKGTDWQNQVFRDGSQQNYNLSVRGGVASNEADRGITYSLSGTIFDEEGIVENTGFKKYIFNSKNEYKINKRLKIGVQLDLFRNEYGNFPQGIYGGPIPLSLTSSPIDSPTNSEGDFIAMQTAFGNNPALIVDQLKYGENTTNSYGFRSWLEYDITDDLNFKTNYKISRGATHNKNYSPVYYLSENFNRGQSELYEQRGDFYSWTWINFLTYTYTFNDIHKVIATLGHESAYNTSSGFSGVGIDVPEDENLQYLNLAKSFNERLNAYQSQTGTTSYFARGFYSFKNKYMLTGTVRYDGSSKFSGDNKWGLFPSVGASWKADEEAFIQDLNMFSTLKFRAGWGRVGNESSAQAGSDVANIGNYSMQYVFNDEQYQGGTSTNIPTPDLRWEIVETQNYGVDLGFLEGDISVTADYFIRDTKDMITRVALPSYYPKDRPNSNIGTMNNSGFEFSLNYGKSIGQINFSIGGNITFIDNEIIKLNADQDAFIDGGYIDKLGYTTRTEAGREIAYFYGYQTDGIFRTQEEVDEYISIQPNAQVGDVRFKDNNENGAIDADDRAYLGSGQADFSYGFNFSVDYKGFDLSGNFYGVQGAEIVNGMSLRLLDVNDYFNAYADRVDRFHPVNNPTGTQPRVTLSDANNNLQFSDRYVEDGSYLRLKNLQIGYTIPSEFTKKSGIDKLRFYVSGQNLLTFTDYKGFDPEIGDLTQDAASDVQSLGIGVDLGNYPQPKLYYFGINLTF</sequence>
<protein>
    <submittedName>
        <fullName evidence="9">TonB-dependent receptor</fullName>
    </submittedName>
</protein>
<dbReference type="SUPFAM" id="SSF49464">
    <property type="entry name" value="Carboxypeptidase regulatory domain-like"/>
    <property type="match status" value="1"/>
</dbReference>
<dbReference type="Pfam" id="PF13715">
    <property type="entry name" value="CarbopepD_reg_2"/>
    <property type="match status" value="1"/>
</dbReference>
<evidence type="ECO:0000256" key="1">
    <source>
        <dbReference type="ARBA" id="ARBA00004571"/>
    </source>
</evidence>
<feature type="domain" description="TonB-dependent receptor plug" evidence="8">
    <location>
        <begin position="119"/>
        <end position="225"/>
    </location>
</feature>
<keyword evidence="3 7" id="KW-1134">Transmembrane beta strand</keyword>
<dbReference type="InterPro" id="IPR008969">
    <property type="entry name" value="CarboxyPept-like_regulatory"/>
</dbReference>
<name>T2KRY1_FORAG</name>
<dbReference type="InterPro" id="IPR039426">
    <property type="entry name" value="TonB-dep_rcpt-like"/>
</dbReference>
<evidence type="ECO:0000313" key="10">
    <source>
        <dbReference type="Proteomes" id="UP000016160"/>
    </source>
</evidence>
<dbReference type="InterPro" id="IPR012910">
    <property type="entry name" value="Plug_dom"/>
</dbReference>
<dbReference type="Pfam" id="PF07715">
    <property type="entry name" value="Plug"/>
    <property type="match status" value="1"/>
</dbReference>
<evidence type="ECO:0000256" key="4">
    <source>
        <dbReference type="ARBA" id="ARBA00022692"/>
    </source>
</evidence>
<comment type="subcellular location">
    <subcellularLocation>
        <location evidence="1 7">Cell outer membrane</location>
        <topology evidence="1 7">Multi-pass membrane protein</topology>
    </subcellularLocation>
</comment>
<dbReference type="HOGENOM" id="CLU_004317_0_2_10"/>
<reference evidence="9 10" key="1">
    <citation type="journal article" date="2013" name="Appl. Environ. Microbiol.">
        <title>The genome of the alga-associated marine flavobacterium Formosa agariphila KMM 3901T reveals a broad potential for degradation of algal polysaccharides.</title>
        <authorList>
            <person name="Mann A.J."/>
            <person name="Hahnke R.L."/>
            <person name="Huang S."/>
            <person name="Werner J."/>
            <person name="Xing P."/>
            <person name="Barbeyron T."/>
            <person name="Huettel B."/>
            <person name="Stueber K."/>
            <person name="Reinhardt R."/>
            <person name="Harder J."/>
            <person name="Gloeckner F.O."/>
            <person name="Amann R.I."/>
            <person name="Teeling H."/>
        </authorList>
    </citation>
    <scope>NUCLEOTIDE SEQUENCE [LARGE SCALE GENOMIC DNA]</scope>
    <source>
        <strain evidence="10">DSM 15362 / KCTC 12365 / LMG 23005 / KMM 3901</strain>
    </source>
</reference>
<dbReference type="InterPro" id="IPR037066">
    <property type="entry name" value="Plug_dom_sf"/>
</dbReference>
<dbReference type="NCBIfam" id="TIGR04057">
    <property type="entry name" value="SusC_RagA_signa"/>
    <property type="match status" value="1"/>
</dbReference>
<evidence type="ECO:0000259" key="8">
    <source>
        <dbReference type="Pfam" id="PF07715"/>
    </source>
</evidence>
<gene>
    <name evidence="9" type="ORF">BN863_30970</name>
</gene>
<keyword evidence="6 7" id="KW-0998">Cell outer membrane</keyword>
<evidence type="ECO:0000256" key="2">
    <source>
        <dbReference type="ARBA" id="ARBA00022448"/>
    </source>
</evidence>
<dbReference type="EMBL" id="HG315671">
    <property type="protein sequence ID" value="CDF80809.1"/>
    <property type="molecule type" value="Genomic_DNA"/>
</dbReference>
<evidence type="ECO:0000256" key="7">
    <source>
        <dbReference type="PROSITE-ProRule" id="PRU01360"/>
    </source>
</evidence>
<dbReference type="PROSITE" id="PS52016">
    <property type="entry name" value="TONB_DEPENDENT_REC_3"/>
    <property type="match status" value="1"/>
</dbReference>
<dbReference type="eggNOG" id="COG1629">
    <property type="taxonomic scope" value="Bacteria"/>
</dbReference>
<organism evidence="9 10">
    <name type="scientific">Formosa agariphila (strain DSM 15362 / KCTC 12365 / LMG 23005 / KMM 3901 / M-2Alg 35-1)</name>
    <dbReference type="NCBI Taxonomy" id="1347342"/>
    <lineage>
        <taxon>Bacteria</taxon>
        <taxon>Pseudomonadati</taxon>
        <taxon>Bacteroidota</taxon>
        <taxon>Flavobacteriia</taxon>
        <taxon>Flavobacteriales</taxon>
        <taxon>Flavobacteriaceae</taxon>
        <taxon>Formosa</taxon>
    </lineage>
</organism>
<keyword evidence="5 7" id="KW-0472">Membrane</keyword>
<keyword evidence="10" id="KW-1185">Reference proteome</keyword>
<dbReference type="PATRIC" id="fig|1347342.6.peg.3117"/>
<keyword evidence="2 7" id="KW-0813">Transport</keyword>
<accession>T2KRY1</accession>
<evidence type="ECO:0000256" key="6">
    <source>
        <dbReference type="ARBA" id="ARBA00023237"/>
    </source>
</evidence>
<dbReference type="AlphaFoldDB" id="T2KRY1"/>
<dbReference type="Gene3D" id="2.60.40.1120">
    <property type="entry name" value="Carboxypeptidase-like, regulatory domain"/>
    <property type="match status" value="1"/>
</dbReference>
<comment type="similarity">
    <text evidence="7">Belongs to the TonB-dependent receptor family.</text>
</comment>
<dbReference type="InterPro" id="IPR023996">
    <property type="entry name" value="TonB-dep_OMP_SusC/RagA"/>
</dbReference>
<dbReference type="InterPro" id="IPR023997">
    <property type="entry name" value="TonB-dep_OMP_SusC/RagA_CS"/>
</dbReference>
<dbReference type="Gene3D" id="2.40.170.20">
    <property type="entry name" value="TonB-dependent receptor, beta-barrel domain"/>
    <property type="match status" value="1"/>
</dbReference>
<evidence type="ECO:0000256" key="3">
    <source>
        <dbReference type="ARBA" id="ARBA00022452"/>
    </source>
</evidence>
<dbReference type="GO" id="GO:0009279">
    <property type="term" value="C:cell outer membrane"/>
    <property type="evidence" value="ECO:0007669"/>
    <property type="project" value="UniProtKB-SubCell"/>
</dbReference>
<keyword evidence="4 7" id="KW-0812">Transmembrane</keyword>
<dbReference type="NCBIfam" id="TIGR04056">
    <property type="entry name" value="OMP_RagA_SusC"/>
    <property type="match status" value="1"/>
</dbReference>
<proteinExistence type="inferred from homology"/>
<evidence type="ECO:0000256" key="5">
    <source>
        <dbReference type="ARBA" id="ARBA00023136"/>
    </source>
</evidence>
<dbReference type="InterPro" id="IPR036942">
    <property type="entry name" value="Beta-barrel_TonB_sf"/>
</dbReference>
<dbReference type="Gene3D" id="2.170.130.10">
    <property type="entry name" value="TonB-dependent receptor, plug domain"/>
    <property type="match status" value="1"/>
</dbReference>